<sequence length="867" mass="101209">MKLYEKQFEQCLHNLDYVNDRLDASTIGLKNGIESTKNDLAGALSNKKVELEYQVKKLQDGYKDTLKQMEQKLTETESSLTGKFDSEVEQLKEHFQKMITQKEEAFNLTQTSLEKTKADLKQITDTRDSELQQLKQKNNETLNQHRQSIMSKLAGDEKKAAELEKEFNEVFKAHSSLGPEYDRQWRERQKKLKEDFADEDELYDADVKLLNMKIEDLRRQIGVADTTYQSQRVTMEEEKLNLATVYEKNIKDIINRRPTDVEDAKKKIEEEFHTKLDKLNEALANLRDKNEQEAEAMKQKINDKSGSSSDKLAALKVEQERVLAEFEEEKGKIKEEIENVKSTWDQDREDIKKKMQANIDSAKKKSELEEKYYISKITALRSELDSIITENNQVENSTMNDVAEYKKKLLTEENLLASSLQNELNKKVQAAVEAKIAELRKIHEEEQRNLENQMRALETQLSQLSFPKQDMESPLSTNPYRDGGGVKKTQSMAVSFQNQTPTSNLSSQRTPVTTARVRPSFATQQFIDSQLDMWRKDFLADTKEMRAEQTRALRMLDESKNDFQAAVDHINKLKQKLETTTVEYQSAVKETEKKSEQELSDLKNIVEEKEKQISELESQFEVNEHELKKRAKQIEAVEDKLFHLKEHLDQSKSEIQKKIKEEFQPLILGEKQKNDERMAQLHQIQNELELQLEFMKNDLFVVESANAAMEDTLRGETASMVERLKNDLNKELSQQENKYSQILRSKEGKHMAEIRQKMEQFDEDKLKKVADFELEMKNLAEKHQEEVHEINDYCMKLMTENSDKKQKLNDYYNIVCDKCPILAKHMKHLEKEIVKLQLAVRDVKLSDENNKALYKTFKPTLPPLNLE</sequence>
<name>A2DED7_TRIV3</name>
<evidence type="ECO:0000313" key="2">
    <source>
        <dbReference type="EMBL" id="EAY21355.1"/>
    </source>
</evidence>
<dbReference type="AlphaFoldDB" id="A2DED7"/>
<evidence type="ECO:0000256" key="1">
    <source>
        <dbReference type="SAM" id="Coils"/>
    </source>
</evidence>
<dbReference type="EMBL" id="DS113191">
    <property type="protein sequence ID" value="EAY21355.1"/>
    <property type="molecule type" value="Genomic_DNA"/>
</dbReference>
<dbReference type="RefSeq" id="XP_001582341.1">
    <property type="nucleotide sequence ID" value="XM_001582291.1"/>
</dbReference>
<feature type="coiled-coil region" evidence="1">
    <location>
        <begin position="269"/>
        <end position="343"/>
    </location>
</feature>
<feature type="coiled-coil region" evidence="1">
    <location>
        <begin position="113"/>
        <end position="166"/>
    </location>
</feature>
<dbReference type="Proteomes" id="UP000001542">
    <property type="component" value="Unassembled WGS sequence"/>
</dbReference>
<dbReference type="KEGG" id="tva:5466903"/>
<protein>
    <submittedName>
        <fullName evidence="2">Uncharacterized protein</fullName>
    </submittedName>
</protein>
<dbReference type="InParanoid" id="A2DED7"/>
<reference evidence="2" key="1">
    <citation type="submission" date="2006-10" db="EMBL/GenBank/DDBJ databases">
        <authorList>
            <person name="Amadeo P."/>
            <person name="Zhao Q."/>
            <person name="Wortman J."/>
            <person name="Fraser-Liggett C."/>
            <person name="Carlton J."/>
        </authorList>
    </citation>
    <scope>NUCLEOTIDE SEQUENCE</scope>
    <source>
        <strain evidence="2">G3</strain>
    </source>
</reference>
<gene>
    <name evidence="2" type="ORF">TVAG_167300</name>
</gene>
<dbReference type="VEuPathDB" id="TrichDB:TVAG_167300"/>
<keyword evidence="3" id="KW-1185">Reference proteome</keyword>
<evidence type="ECO:0000313" key="3">
    <source>
        <dbReference type="Proteomes" id="UP000001542"/>
    </source>
</evidence>
<proteinExistence type="predicted"/>
<dbReference type="VEuPathDB" id="TrichDB:TVAGG3_0175340"/>
<feature type="coiled-coil region" evidence="1">
    <location>
        <begin position="429"/>
        <end position="463"/>
    </location>
</feature>
<dbReference type="SMR" id="A2DED7"/>
<dbReference type="STRING" id="5722.A2DED7"/>
<accession>A2DED7</accession>
<reference evidence="2" key="2">
    <citation type="journal article" date="2007" name="Science">
        <title>Draft genome sequence of the sexually transmitted pathogen Trichomonas vaginalis.</title>
        <authorList>
            <person name="Carlton J.M."/>
            <person name="Hirt R.P."/>
            <person name="Silva J.C."/>
            <person name="Delcher A.L."/>
            <person name="Schatz M."/>
            <person name="Zhao Q."/>
            <person name="Wortman J.R."/>
            <person name="Bidwell S.L."/>
            <person name="Alsmark U.C.M."/>
            <person name="Besteiro S."/>
            <person name="Sicheritz-Ponten T."/>
            <person name="Noel C.J."/>
            <person name="Dacks J.B."/>
            <person name="Foster P.G."/>
            <person name="Simillion C."/>
            <person name="Van de Peer Y."/>
            <person name="Miranda-Saavedra D."/>
            <person name="Barton G.J."/>
            <person name="Westrop G.D."/>
            <person name="Mueller S."/>
            <person name="Dessi D."/>
            <person name="Fiori P.L."/>
            <person name="Ren Q."/>
            <person name="Paulsen I."/>
            <person name="Zhang H."/>
            <person name="Bastida-Corcuera F.D."/>
            <person name="Simoes-Barbosa A."/>
            <person name="Brown M.T."/>
            <person name="Hayes R.D."/>
            <person name="Mukherjee M."/>
            <person name="Okumura C.Y."/>
            <person name="Schneider R."/>
            <person name="Smith A.J."/>
            <person name="Vanacova S."/>
            <person name="Villalvazo M."/>
            <person name="Haas B.J."/>
            <person name="Pertea M."/>
            <person name="Feldblyum T.V."/>
            <person name="Utterback T.R."/>
            <person name="Shu C.L."/>
            <person name="Osoegawa K."/>
            <person name="de Jong P.J."/>
            <person name="Hrdy I."/>
            <person name="Horvathova L."/>
            <person name="Zubacova Z."/>
            <person name="Dolezal P."/>
            <person name="Malik S.B."/>
            <person name="Logsdon J.M. Jr."/>
            <person name="Henze K."/>
            <person name="Gupta A."/>
            <person name="Wang C.C."/>
            <person name="Dunne R.L."/>
            <person name="Upcroft J.A."/>
            <person name="Upcroft P."/>
            <person name="White O."/>
            <person name="Salzberg S.L."/>
            <person name="Tang P."/>
            <person name="Chiu C.-H."/>
            <person name="Lee Y.-S."/>
            <person name="Embley T.M."/>
            <person name="Coombs G.H."/>
            <person name="Mottram J.C."/>
            <person name="Tachezy J."/>
            <person name="Fraser-Liggett C.M."/>
            <person name="Johnson P.J."/>
        </authorList>
    </citation>
    <scope>NUCLEOTIDE SEQUENCE [LARGE SCALE GENOMIC DNA]</scope>
    <source>
        <strain evidence="2">G3</strain>
    </source>
</reference>
<feature type="coiled-coil region" evidence="1">
    <location>
        <begin position="678"/>
        <end position="745"/>
    </location>
</feature>
<feature type="coiled-coil region" evidence="1">
    <location>
        <begin position="556"/>
        <end position="654"/>
    </location>
</feature>
<organism evidence="2 3">
    <name type="scientific">Trichomonas vaginalis (strain ATCC PRA-98 / G3)</name>
    <dbReference type="NCBI Taxonomy" id="412133"/>
    <lineage>
        <taxon>Eukaryota</taxon>
        <taxon>Metamonada</taxon>
        <taxon>Parabasalia</taxon>
        <taxon>Trichomonadida</taxon>
        <taxon>Trichomonadidae</taxon>
        <taxon>Trichomonas</taxon>
    </lineage>
</organism>
<keyword evidence="1" id="KW-0175">Coiled coil</keyword>